<dbReference type="PROSITE" id="PS50164">
    <property type="entry name" value="GIY_YIG"/>
    <property type="match status" value="1"/>
</dbReference>
<dbReference type="AlphaFoldDB" id="F9RLQ2"/>
<dbReference type="eggNOG" id="COG2827">
    <property type="taxonomic scope" value="Bacteria"/>
</dbReference>
<accession>F9RLQ2</accession>
<reference evidence="3 4" key="1">
    <citation type="journal article" date="2012" name="Int. J. Syst. Evol. Microbiol.">
        <title>Vibrio caribbeanicus sp. nov., isolated from the marine sponge Scleritoderma cyanea.</title>
        <authorList>
            <person name="Hoffmann M."/>
            <person name="Monday S.R."/>
            <person name="Allard M.W."/>
            <person name="Strain E.A."/>
            <person name="Whittaker P."/>
            <person name="Naum M."/>
            <person name="McCarthy P.J."/>
            <person name="Lopez J.V."/>
            <person name="Fischer M."/>
            <person name="Brown E.W."/>
        </authorList>
    </citation>
    <scope>NUCLEOTIDE SEQUENCE [LARGE SCALE GENOMIC DNA]</scope>
    <source>
        <strain evidence="3 4">LMG 19158</strain>
    </source>
</reference>
<evidence type="ECO:0000313" key="4">
    <source>
        <dbReference type="Proteomes" id="UP000004349"/>
    </source>
</evidence>
<sequence>MYIGVTGRLKERVWQHKNGTCEGFTNKYGVHYLVYYELHQSFRTAIEREKKLKKWKRAWKERLISEFNPTWRDLYDEI</sequence>
<dbReference type="InterPro" id="IPR050190">
    <property type="entry name" value="UPF0213_domain"/>
</dbReference>
<dbReference type="Pfam" id="PF01541">
    <property type="entry name" value="GIY-YIG"/>
    <property type="match status" value="1"/>
</dbReference>
<dbReference type="SUPFAM" id="SSF82771">
    <property type="entry name" value="GIY-YIG endonuclease"/>
    <property type="match status" value="1"/>
</dbReference>
<protein>
    <submittedName>
        <fullName evidence="3">GIY-YIG catalytic domain-containing protein</fullName>
    </submittedName>
</protein>
<dbReference type="EMBL" id="AFWE01000073">
    <property type="protein sequence ID" value="EGU39056.1"/>
    <property type="molecule type" value="Genomic_DNA"/>
</dbReference>
<comment type="similarity">
    <text evidence="1">Belongs to the UPF0213 family.</text>
</comment>
<proteinExistence type="inferred from homology"/>
<organism evidence="3 4">
    <name type="scientific">Vibrio scophthalmi LMG 19158</name>
    <dbReference type="NCBI Taxonomy" id="870967"/>
    <lineage>
        <taxon>Bacteria</taxon>
        <taxon>Pseudomonadati</taxon>
        <taxon>Pseudomonadota</taxon>
        <taxon>Gammaproteobacteria</taxon>
        <taxon>Vibrionales</taxon>
        <taxon>Vibrionaceae</taxon>
        <taxon>Vibrio</taxon>
    </lineage>
</organism>
<gene>
    <name evidence="3" type="ORF">VIS19158_05793</name>
</gene>
<dbReference type="Proteomes" id="UP000004349">
    <property type="component" value="Unassembled WGS sequence"/>
</dbReference>
<dbReference type="InterPro" id="IPR000305">
    <property type="entry name" value="GIY-YIG_endonuc"/>
</dbReference>
<dbReference type="CDD" id="cd10448">
    <property type="entry name" value="GIY-YIG_unchar_3"/>
    <property type="match status" value="1"/>
</dbReference>
<feature type="domain" description="GIY-YIG" evidence="2">
    <location>
        <begin position="1"/>
        <end position="62"/>
    </location>
</feature>
<evidence type="ECO:0000259" key="2">
    <source>
        <dbReference type="PROSITE" id="PS50164"/>
    </source>
</evidence>
<name>F9RLQ2_9VIBR</name>
<evidence type="ECO:0000313" key="3">
    <source>
        <dbReference type="EMBL" id="EGU39056.1"/>
    </source>
</evidence>
<dbReference type="PANTHER" id="PTHR34477">
    <property type="entry name" value="UPF0213 PROTEIN YHBQ"/>
    <property type="match status" value="1"/>
</dbReference>
<comment type="caution">
    <text evidence="3">The sequence shown here is derived from an EMBL/GenBank/DDBJ whole genome shotgun (WGS) entry which is preliminary data.</text>
</comment>
<dbReference type="Gene3D" id="3.40.1440.10">
    <property type="entry name" value="GIY-YIG endonuclease"/>
    <property type="match status" value="1"/>
</dbReference>
<dbReference type="PANTHER" id="PTHR34477:SF5">
    <property type="entry name" value="BSL5627 PROTEIN"/>
    <property type="match status" value="1"/>
</dbReference>
<dbReference type="InterPro" id="IPR035901">
    <property type="entry name" value="GIY-YIG_endonuc_sf"/>
</dbReference>
<evidence type="ECO:0000256" key="1">
    <source>
        <dbReference type="ARBA" id="ARBA00007435"/>
    </source>
</evidence>